<keyword evidence="1" id="KW-0812">Transmembrane</keyword>
<name>A0ABT4GQG6_9BACL</name>
<feature type="transmembrane region" description="Helical" evidence="1">
    <location>
        <begin position="6"/>
        <end position="25"/>
    </location>
</feature>
<dbReference type="RefSeq" id="WP_327195385.1">
    <property type="nucleotide sequence ID" value="NZ_JAMDMX010000276.1"/>
</dbReference>
<evidence type="ECO:0000313" key="2">
    <source>
        <dbReference type="EMBL" id="MCY9698446.1"/>
    </source>
</evidence>
<feature type="transmembrane region" description="Helical" evidence="1">
    <location>
        <begin position="74"/>
        <end position="90"/>
    </location>
</feature>
<gene>
    <name evidence="2" type="ORF">M5X19_37285</name>
</gene>
<keyword evidence="1" id="KW-0472">Membrane</keyword>
<feature type="non-terminal residue" evidence="2">
    <location>
        <position position="104"/>
    </location>
</feature>
<keyword evidence="3" id="KW-1185">Reference proteome</keyword>
<proteinExistence type="predicted"/>
<sequence length="104" mass="12811">MVEVVGEYLVVVFPFILLFVSWFVVKDWSSWRQYYPTILFTISVNLICSVLTYEHSLWHFHKALFIPNHTFIDFYMKFTSFPLLFFMYLSRYPYKSRWMMQTAY</sequence>
<protein>
    <submittedName>
        <fullName evidence="2">Uncharacterized protein</fullName>
    </submittedName>
</protein>
<evidence type="ECO:0000313" key="3">
    <source>
        <dbReference type="Proteomes" id="UP001527099"/>
    </source>
</evidence>
<organism evidence="2 3">
    <name type="scientific">Paenibacillus alginolyticus</name>
    <dbReference type="NCBI Taxonomy" id="59839"/>
    <lineage>
        <taxon>Bacteria</taxon>
        <taxon>Bacillati</taxon>
        <taxon>Bacillota</taxon>
        <taxon>Bacilli</taxon>
        <taxon>Bacillales</taxon>
        <taxon>Paenibacillaceae</taxon>
        <taxon>Paenibacillus</taxon>
    </lineage>
</organism>
<evidence type="ECO:0000256" key="1">
    <source>
        <dbReference type="SAM" id="Phobius"/>
    </source>
</evidence>
<accession>A0ABT4GQG6</accession>
<dbReference type="NCBIfam" id="NF041644">
    <property type="entry name" value="CBO0543_fam"/>
    <property type="match status" value="1"/>
</dbReference>
<reference evidence="2 3" key="1">
    <citation type="submission" date="2022-05" db="EMBL/GenBank/DDBJ databases">
        <title>Genome Sequencing of Bee-Associated Microbes.</title>
        <authorList>
            <person name="Dunlap C."/>
        </authorList>
    </citation>
    <scope>NUCLEOTIDE SEQUENCE [LARGE SCALE GENOMIC DNA]</scope>
    <source>
        <strain evidence="2 3">NRRL B-14421</strain>
    </source>
</reference>
<comment type="caution">
    <text evidence="2">The sequence shown here is derived from an EMBL/GenBank/DDBJ whole genome shotgun (WGS) entry which is preliminary data.</text>
</comment>
<dbReference type="EMBL" id="JAMDMX010000276">
    <property type="protein sequence ID" value="MCY9698446.1"/>
    <property type="molecule type" value="Genomic_DNA"/>
</dbReference>
<dbReference type="InterPro" id="IPR048147">
    <property type="entry name" value="CBO0543-like"/>
</dbReference>
<feature type="transmembrane region" description="Helical" evidence="1">
    <location>
        <begin position="37"/>
        <end position="54"/>
    </location>
</feature>
<keyword evidence="1" id="KW-1133">Transmembrane helix</keyword>
<dbReference type="Proteomes" id="UP001527099">
    <property type="component" value="Unassembled WGS sequence"/>
</dbReference>